<dbReference type="Proteomes" id="UP000460558">
    <property type="component" value="Unassembled WGS sequence"/>
</dbReference>
<protein>
    <submittedName>
        <fullName evidence="2">Uncharacterized protein</fullName>
    </submittedName>
</protein>
<feature type="compositionally biased region" description="Low complexity" evidence="1">
    <location>
        <begin position="96"/>
        <end position="110"/>
    </location>
</feature>
<evidence type="ECO:0000313" key="3">
    <source>
        <dbReference type="Proteomes" id="UP000460558"/>
    </source>
</evidence>
<dbReference type="EMBL" id="VDEQ01000182">
    <property type="protein sequence ID" value="MQS37239.1"/>
    <property type="molecule type" value="Genomic_DNA"/>
</dbReference>
<dbReference type="RefSeq" id="WP_153484144.1">
    <property type="nucleotide sequence ID" value="NZ_VDEQ01000182.1"/>
</dbReference>
<proteinExistence type="predicted"/>
<feature type="region of interest" description="Disordered" evidence="1">
    <location>
        <begin position="74"/>
        <end position="165"/>
    </location>
</feature>
<reference evidence="2 3" key="1">
    <citation type="submission" date="2019-06" db="EMBL/GenBank/DDBJ databases">
        <title>Comparative genomics and metabolomics analyses of clavulanic acid producing Streptomyces species provides insight into specialized metabolism and evolution of beta-lactam biosynthetic gene clusters.</title>
        <authorList>
            <person name="Moore M.A."/>
            <person name="Cruz-Morales P."/>
            <person name="Barona Gomez F."/>
            <person name="Kapil T."/>
        </authorList>
    </citation>
    <scope>NUCLEOTIDE SEQUENCE [LARGE SCALE GENOMIC DNA]</scope>
    <source>
        <strain evidence="2 3">T-272</strain>
    </source>
</reference>
<name>A0ABW9NWJ1_9ACTN</name>
<organism evidence="2 3">
    <name type="scientific">Streptomyces katsurahamanus</name>
    <dbReference type="NCBI Taxonomy" id="2577098"/>
    <lineage>
        <taxon>Bacteria</taxon>
        <taxon>Bacillati</taxon>
        <taxon>Actinomycetota</taxon>
        <taxon>Actinomycetes</taxon>
        <taxon>Kitasatosporales</taxon>
        <taxon>Streptomycetaceae</taxon>
        <taxon>Streptomyces</taxon>
    </lineage>
</organism>
<feature type="compositionally biased region" description="Pro residues" evidence="1">
    <location>
        <begin position="111"/>
        <end position="123"/>
    </location>
</feature>
<keyword evidence="3" id="KW-1185">Reference proteome</keyword>
<accession>A0ABW9NWJ1</accession>
<comment type="caution">
    <text evidence="2">The sequence shown here is derived from an EMBL/GenBank/DDBJ whole genome shotgun (WGS) entry which is preliminary data.</text>
</comment>
<gene>
    <name evidence="2" type="ORF">FFZ77_16875</name>
</gene>
<evidence type="ECO:0000256" key="1">
    <source>
        <dbReference type="SAM" id="MobiDB-lite"/>
    </source>
</evidence>
<evidence type="ECO:0000313" key="2">
    <source>
        <dbReference type="EMBL" id="MQS37239.1"/>
    </source>
</evidence>
<sequence>MRQRVRPPATAALSLRRVRPPATAAPSPRRVRVRLLVAAALSPLLLGVWAVFAVVAGAVPVAGGTVVSAVSAAPAAPARTEAHQRGAFQRSEVRRAPAVAVQEAVAADPGNRPPPLPAAPAAPEPFAHHRPLIGGESAGPRHERAPPRPAHGPRHTRAPPSTPSS</sequence>